<comment type="similarity">
    <text evidence="1">Belongs to the disease resistance NB-LRR family.</text>
</comment>
<evidence type="ECO:0000313" key="8">
    <source>
        <dbReference type="EMBL" id="KAK1364367.1"/>
    </source>
</evidence>
<proteinExistence type="inferred from homology"/>
<dbReference type="GO" id="GO:0098542">
    <property type="term" value="P:defense response to other organism"/>
    <property type="evidence" value="ECO:0007669"/>
    <property type="project" value="TreeGrafter"/>
</dbReference>
<evidence type="ECO:0000313" key="9">
    <source>
        <dbReference type="Proteomes" id="UP001237642"/>
    </source>
</evidence>
<dbReference type="InterPro" id="IPR036388">
    <property type="entry name" value="WH-like_DNA-bd_sf"/>
</dbReference>
<keyword evidence="4" id="KW-0547">Nucleotide-binding</keyword>
<comment type="caution">
    <text evidence="8">The sequence shown here is derived from an EMBL/GenBank/DDBJ whole genome shotgun (WGS) entry which is preliminary data.</text>
</comment>
<reference evidence="8" key="2">
    <citation type="submission" date="2023-05" db="EMBL/GenBank/DDBJ databases">
        <authorList>
            <person name="Schelkunov M.I."/>
        </authorList>
    </citation>
    <scope>NUCLEOTIDE SEQUENCE</scope>
    <source>
        <strain evidence="8">Hsosn_3</strain>
        <tissue evidence="8">Leaf</tissue>
    </source>
</reference>
<dbReference type="EMBL" id="JAUIZM010000009">
    <property type="protein sequence ID" value="KAK1364367.1"/>
    <property type="molecule type" value="Genomic_DNA"/>
</dbReference>
<evidence type="ECO:0000256" key="5">
    <source>
        <dbReference type="ARBA" id="ARBA00022821"/>
    </source>
</evidence>
<evidence type="ECO:0000256" key="1">
    <source>
        <dbReference type="ARBA" id="ARBA00008894"/>
    </source>
</evidence>
<dbReference type="Proteomes" id="UP001237642">
    <property type="component" value="Unassembled WGS sequence"/>
</dbReference>
<reference evidence="8" key="1">
    <citation type="submission" date="2023-02" db="EMBL/GenBank/DDBJ databases">
        <title>Genome of toxic invasive species Heracleum sosnowskyi carries increased number of genes despite the absence of recent whole-genome duplications.</title>
        <authorList>
            <person name="Schelkunov M."/>
            <person name="Shtratnikova V."/>
            <person name="Makarenko M."/>
            <person name="Klepikova A."/>
            <person name="Omelchenko D."/>
            <person name="Novikova G."/>
            <person name="Obukhova E."/>
            <person name="Bogdanov V."/>
            <person name="Penin A."/>
            <person name="Logacheva M."/>
        </authorList>
    </citation>
    <scope>NUCLEOTIDE SEQUENCE</scope>
    <source>
        <strain evidence="8">Hsosn_3</strain>
        <tissue evidence="8">Leaf</tissue>
    </source>
</reference>
<evidence type="ECO:0000256" key="3">
    <source>
        <dbReference type="ARBA" id="ARBA00022737"/>
    </source>
</evidence>
<evidence type="ECO:0000259" key="7">
    <source>
        <dbReference type="Pfam" id="PF23559"/>
    </source>
</evidence>
<dbReference type="Pfam" id="PF23559">
    <property type="entry name" value="WHD_DRP"/>
    <property type="match status" value="1"/>
</dbReference>
<feature type="domain" description="Disease resistance protein winged helix" evidence="7">
    <location>
        <begin position="2"/>
        <end position="71"/>
    </location>
</feature>
<evidence type="ECO:0000256" key="4">
    <source>
        <dbReference type="ARBA" id="ARBA00022741"/>
    </source>
</evidence>
<dbReference type="Gene3D" id="1.10.10.10">
    <property type="entry name" value="Winged helix-like DNA-binding domain superfamily/Winged helix DNA-binding domain"/>
    <property type="match status" value="1"/>
</dbReference>
<gene>
    <name evidence="8" type="ORF">POM88_039928</name>
</gene>
<keyword evidence="3" id="KW-0677">Repeat</keyword>
<sequence>MPKDSDIYKDQLIQIWMALGFLLGDGNALMEYIGNEYFDILLSNSLLQDVEKDIFGNVTKCKMHDLVHDLALDVSTDYSATVKPSQVFNKVSKAIHVRLKGFKDVKPNVFKAQLETVKALYAEAYVSKVVLPNLKHLRVLVLHSFFKELPSSIGNLKYLKHLDISDSLDYRSSYKLPDFITRLYSLQTLRIWFRHELPKRFATL</sequence>
<dbReference type="InterPro" id="IPR032675">
    <property type="entry name" value="LRR_dom_sf"/>
</dbReference>
<dbReference type="Gene3D" id="3.80.10.10">
    <property type="entry name" value="Ribonuclease Inhibitor"/>
    <property type="match status" value="1"/>
</dbReference>
<protein>
    <submittedName>
        <fullName evidence="8">NB-ARC domain-containing protein</fullName>
    </submittedName>
</protein>
<keyword evidence="9" id="KW-1185">Reference proteome</keyword>
<dbReference type="GO" id="GO:0005524">
    <property type="term" value="F:ATP binding"/>
    <property type="evidence" value="ECO:0007669"/>
    <property type="project" value="UniProtKB-KW"/>
</dbReference>
<organism evidence="8 9">
    <name type="scientific">Heracleum sosnowskyi</name>
    <dbReference type="NCBI Taxonomy" id="360622"/>
    <lineage>
        <taxon>Eukaryota</taxon>
        <taxon>Viridiplantae</taxon>
        <taxon>Streptophyta</taxon>
        <taxon>Embryophyta</taxon>
        <taxon>Tracheophyta</taxon>
        <taxon>Spermatophyta</taxon>
        <taxon>Magnoliopsida</taxon>
        <taxon>eudicotyledons</taxon>
        <taxon>Gunneridae</taxon>
        <taxon>Pentapetalae</taxon>
        <taxon>asterids</taxon>
        <taxon>campanulids</taxon>
        <taxon>Apiales</taxon>
        <taxon>Apiaceae</taxon>
        <taxon>Apioideae</taxon>
        <taxon>apioid superclade</taxon>
        <taxon>Tordylieae</taxon>
        <taxon>Tordyliinae</taxon>
        <taxon>Heracleum</taxon>
    </lineage>
</organism>
<dbReference type="InterPro" id="IPR058922">
    <property type="entry name" value="WHD_DRP"/>
</dbReference>
<keyword evidence="5" id="KW-0611">Plant defense</keyword>
<dbReference type="PANTHER" id="PTHR23155:SF1211">
    <property type="entry name" value="OS09G0313500 PROTEIN"/>
    <property type="match status" value="1"/>
</dbReference>
<evidence type="ECO:0000256" key="2">
    <source>
        <dbReference type="ARBA" id="ARBA00022614"/>
    </source>
</evidence>
<name>A0AAD8M9B5_9APIA</name>
<dbReference type="SUPFAM" id="SSF52058">
    <property type="entry name" value="L domain-like"/>
    <property type="match status" value="1"/>
</dbReference>
<accession>A0AAD8M9B5</accession>
<keyword evidence="2" id="KW-0433">Leucine-rich repeat</keyword>
<evidence type="ECO:0000256" key="6">
    <source>
        <dbReference type="ARBA" id="ARBA00022840"/>
    </source>
</evidence>
<dbReference type="InterPro" id="IPR044974">
    <property type="entry name" value="Disease_R_plants"/>
</dbReference>
<dbReference type="AlphaFoldDB" id="A0AAD8M9B5"/>
<dbReference type="PANTHER" id="PTHR23155">
    <property type="entry name" value="DISEASE RESISTANCE PROTEIN RP"/>
    <property type="match status" value="1"/>
</dbReference>
<dbReference type="FunFam" id="1.10.10.10:FF:000322">
    <property type="entry name" value="Probable disease resistance protein At1g63360"/>
    <property type="match status" value="1"/>
</dbReference>
<keyword evidence="6" id="KW-0067">ATP-binding</keyword>